<dbReference type="GO" id="GO:0005737">
    <property type="term" value="C:cytoplasm"/>
    <property type="evidence" value="ECO:0007669"/>
    <property type="project" value="TreeGrafter"/>
</dbReference>
<dbReference type="GO" id="GO:0004756">
    <property type="term" value="F:selenide, water dikinase activity"/>
    <property type="evidence" value="ECO:0007669"/>
    <property type="project" value="UniProtKB-EC"/>
</dbReference>
<evidence type="ECO:0000256" key="4">
    <source>
        <dbReference type="ARBA" id="ARBA00022840"/>
    </source>
</evidence>
<dbReference type="InterPro" id="IPR036188">
    <property type="entry name" value="FAD/NAD-bd_sf"/>
</dbReference>
<gene>
    <name evidence="9" type="primary">selD</name>
    <name evidence="9" type="ORF">TRIHO_28310</name>
</gene>
<dbReference type="SUPFAM" id="SSF55326">
    <property type="entry name" value="PurM N-terminal domain-like"/>
    <property type="match status" value="1"/>
</dbReference>
<dbReference type="CDD" id="cd02195">
    <property type="entry name" value="SelD"/>
    <property type="match status" value="1"/>
</dbReference>
<dbReference type="AlphaFoldDB" id="A0A132BVF0"/>
<evidence type="ECO:0000259" key="6">
    <source>
        <dbReference type="Pfam" id="PF00586"/>
    </source>
</evidence>
<evidence type="ECO:0000259" key="8">
    <source>
        <dbReference type="Pfam" id="PF07992"/>
    </source>
</evidence>
<dbReference type="InterPro" id="IPR036676">
    <property type="entry name" value="PurM-like_C_sf"/>
</dbReference>
<dbReference type="GO" id="GO:0016260">
    <property type="term" value="P:selenocysteine biosynthetic process"/>
    <property type="evidence" value="ECO:0007669"/>
    <property type="project" value="TreeGrafter"/>
</dbReference>
<dbReference type="Gene3D" id="3.30.1330.10">
    <property type="entry name" value="PurM-like, N-terminal domain"/>
    <property type="match status" value="1"/>
</dbReference>
<accession>A0A132BVF0</accession>
<evidence type="ECO:0000259" key="7">
    <source>
        <dbReference type="Pfam" id="PF02769"/>
    </source>
</evidence>
<evidence type="ECO:0000256" key="3">
    <source>
        <dbReference type="ARBA" id="ARBA00022777"/>
    </source>
</evidence>
<keyword evidence="2" id="KW-0547">Nucleotide-binding</keyword>
<keyword evidence="4" id="KW-0067">ATP-binding</keyword>
<reference evidence="9 10" key="1">
    <citation type="submission" date="2015-12" db="EMBL/GenBank/DDBJ databases">
        <title>Genome sequence of the marine Rhodobacteraceae strain O3.65, Candidatus Tritonibacter horizontis.</title>
        <authorList>
            <person name="Poehlein A."/>
            <person name="Giebel H.A."/>
            <person name="Voget S."/>
            <person name="Brinkhoff T."/>
        </authorList>
    </citation>
    <scope>NUCLEOTIDE SEQUENCE [LARGE SCALE GENOMIC DNA]</scope>
    <source>
        <strain evidence="9 10">O3.65</strain>
    </source>
</reference>
<keyword evidence="3 9" id="KW-0418">Kinase</keyword>
<evidence type="ECO:0000256" key="5">
    <source>
        <dbReference type="ARBA" id="ARBA00023266"/>
    </source>
</evidence>
<dbReference type="NCBIfam" id="TIGR00476">
    <property type="entry name" value="selD"/>
    <property type="match status" value="1"/>
</dbReference>
<dbReference type="PROSITE" id="PS00626">
    <property type="entry name" value="RCC1_2"/>
    <property type="match status" value="1"/>
</dbReference>
<feature type="domain" description="PurM-like C-terminal" evidence="7">
    <location>
        <begin position="550"/>
        <end position="715"/>
    </location>
</feature>
<keyword evidence="5" id="KW-0711">Selenium</keyword>
<keyword evidence="1 9" id="KW-0808">Transferase</keyword>
<dbReference type="Gene3D" id="3.50.50.100">
    <property type="match status" value="1"/>
</dbReference>
<dbReference type="InterPro" id="IPR004536">
    <property type="entry name" value="SPS/SelD"/>
</dbReference>
<evidence type="ECO:0000256" key="2">
    <source>
        <dbReference type="ARBA" id="ARBA00022741"/>
    </source>
</evidence>
<protein>
    <submittedName>
        <fullName evidence="9">Selenide, water dikinase</fullName>
        <ecNumber evidence="9">2.7.9.3</ecNumber>
    </submittedName>
</protein>
<dbReference type="GO" id="GO:0016491">
    <property type="term" value="F:oxidoreductase activity"/>
    <property type="evidence" value="ECO:0007669"/>
    <property type="project" value="InterPro"/>
</dbReference>
<dbReference type="Gene3D" id="3.90.650.10">
    <property type="entry name" value="PurM-like C-terminal domain"/>
    <property type="match status" value="1"/>
</dbReference>
<keyword evidence="10" id="KW-1185">Reference proteome</keyword>
<dbReference type="InterPro" id="IPR023753">
    <property type="entry name" value="FAD/NAD-binding_dom"/>
</dbReference>
<dbReference type="InterPro" id="IPR010918">
    <property type="entry name" value="PurM-like_C_dom"/>
</dbReference>
<dbReference type="InterPro" id="IPR000408">
    <property type="entry name" value="Reg_chr_condens"/>
</dbReference>
<feature type="domain" description="FAD/NAD(P)-binding" evidence="8">
    <location>
        <begin position="12"/>
        <end position="303"/>
    </location>
</feature>
<evidence type="ECO:0000313" key="10">
    <source>
        <dbReference type="Proteomes" id="UP000068382"/>
    </source>
</evidence>
<proteinExistence type="predicted"/>
<dbReference type="InterPro" id="IPR016188">
    <property type="entry name" value="PurM-like_N"/>
</dbReference>
<evidence type="ECO:0000313" key="9">
    <source>
        <dbReference type="EMBL" id="KUP92343.1"/>
    </source>
</evidence>
<dbReference type="SUPFAM" id="SSF56042">
    <property type="entry name" value="PurM C-terminal domain-like"/>
    <property type="match status" value="1"/>
</dbReference>
<dbReference type="EMBL" id="LPUY01000076">
    <property type="protein sequence ID" value="KUP92343.1"/>
    <property type="molecule type" value="Genomic_DNA"/>
</dbReference>
<comment type="caution">
    <text evidence="9">The sequence shown here is derived from an EMBL/GenBank/DDBJ whole genome shotgun (WGS) entry which is preliminary data.</text>
</comment>
<evidence type="ECO:0000256" key="1">
    <source>
        <dbReference type="ARBA" id="ARBA00022679"/>
    </source>
</evidence>
<dbReference type="SUPFAM" id="SSF51905">
    <property type="entry name" value="FAD/NAD(P)-binding domain"/>
    <property type="match status" value="2"/>
</dbReference>
<dbReference type="NCBIfam" id="TIGR03169">
    <property type="entry name" value="Nterm_to_SelD"/>
    <property type="match status" value="1"/>
</dbReference>
<feature type="domain" description="PurM-like N-terminal" evidence="6">
    <location>
        <begin position="430"/>
        <end position="538"/>
    </location>
</feature>
<dbReference type="Proteomes" id="UP000068382">
    <property type="component" value="Unassembled WGS sequence"/>
</dbReference>
<dbReference type="InterPro" id="IPR036921">
    <property type="entry name" value="PurM-like_N_sf"/>
</dbReference>
<dbReference type="Pfam" id="PF07992">
    <property type="entry name" value="Pyr_redox_2"/>
    <property type="match status" value="1"/>
</dbReference>
<name>A0A132BVF0_9RHOB</name>
<dbReference type="Pfam" id="PF02769">
    <property type="entry name" value="AIRS_C"/>
    <property type="match status" value="1"/>
</dbReference>
<dbReference type="Pfam" id="PF00586">
    <property type="entry name" value="AIRS"/>
    <property type="match status" value="1"/>
</dbReference>
<sequence length="729" mass="76242">MMTHSDLPLTRDLVLVGGGHSHALVLRMWGMAPLAGVRLTVINPGPTAPYSGMLPGFVAGHYPREALDIDLVQLARFAGARLVLGSATAINPQTKQIHLPGRPAIAYDVASVDIGITSDMPALAGFGEHARPAKPLGAFATAWEAFRDGTGPARIACIGGGVAGVELILAMAHALRQQNRLAQATLIDAGAALSALGPRSIARLQKALRAQQVTVLENAPLAEVTATGLRLQDGREIASDFTVGAAGARPYDWLRDTGLTHHEGALVVTDRLQTSDPDIFASGDCAHMAFAPRPKAGVFAVRQAPVLFHNLRAALSGGRMRRYRPQADYLKLISMGSKTALADRGSRSYAGPLLWHLKDRIDRRFMAKFAALPVMAPPALPQPHAKGLADALGDKPLCGGCGSKVGRGSLRHGIGAHAGAARDDVTPLPGDDAAQLRTGEVTQVLSTDHLRAFTNDPFTMTRISAQHALNDIWAMGAQPQAATLTLILPRQSPALLQRQLAEIMAAADQEMAAAGVAIVGGHTSIGAELTVGFTLTGLCDRAPITLSGARPGDHLILTKPIGSGTILAAEMSGQARGRWVAGALETMCQSQRKAAQILAEEAHAMTDVTGFGLLGHLQGLCAASGLGAQIRFEAVPKLRGAAELAIAGVRSSLFAENAALLPQIQATGARALLFDPQTSGGLLACVAPEQSEMLLTRLRAQGYRAAEIGVMRGPGDGIILRDPPSPPPR</sequence>
<dbReference type="PRINTS" id="PR00368">
    <property type="entry name" value="FADPNR"/>
</dbReference>
<dbReference type="EC" id="2.7.9.3" evidence="9"/>
<dbReference type="PANTHER" id="PTHR10256">
    <property type="entry name" value="SELENIDE, WATER DIKINASE"/>
    <property type="match status" value="1"/>
</dbReference>
<dbReference type="PANTHER" id="PTHR10256:SF0">
    <property type="entry name" value="INACTIVE SELENIDE, WATER DIKINASE-LIKE PROTEIN-RELATED"/>
    <property type="match status" value="1"/>
</dbReference>
<dbReference type="InterPro" id="IPR017584">
    <property type="entry name" value="Pyridine_nucleo_diS_OxRdtase_N"/>
</dbReference>
<dbReference type="PATRIC" id="fig|1768241.3.peg.2964"/>
<organism evidence="9 10">
    <name type="scientific">Tritonibacter horizontis</name>
    <dbReference type="NCBI Taxonomy" id="1768241"/>
    <lineage>
        <taxon>Bacteria</taxon>
        <taxon>Pseudomonadati</taxon>
        <taxon>Pseudomonadota</taxon>
        <taxon>Alphaproteobacteria</taxon>
        <taxon>Rhodobacterales</taxon>
        <taxon>Paracoccaceae</taxon>
        <taxon>Tritonibacter</taxon>
    </lineage>
</organism>
<dbReference type="GO" id="GO:0005524">
    <property type="term" value="F:ATP binding"/>
    <property type="evidence" value="ECO:0007669"/>
    <property type="project" value="UniProtKB-KW"/>
</dbReference>